<dbReference type="InterPro" id="IPR011701">
    <property type="entry name" value="MFS"/>
</dbReference>
<evidence type="ECO:0000313" key="10">
    <source>
        <dbReference type="EMBL" id="TDD64951.1"/>
    </source>
</evidence>
<dbReference type="GO" id="GO:0022857">
    <property type="term" value="F:transmembrane transporter activity"/>
    <property type="evidence" value="ECO:0007669"/>
    <property type="project" value="InterPro"/>
</dbReference>
<evidence type="ECO:0000259" key="9">
    <source>
        <dbReference type="PROSITE" id="PS50850"/>
    </source>
</evidence>
<feature type="domain" description="Major facilitator superfamily (MFS) profile" evidence="9">
    <location>
        <begin position="28"/>
        <end position="404"/>
    </location>
</feature>
<comment type="caution">
    <text evidence="10">The sequence shown here is derived from an EMBL/GenBank/DDBJ whole genome shotgun (WGS) entry which is preliminary data.</text>
</comment>
<feature type="transmembrane region" description="Helical" evidence="8">
    <location>
        <begin position="118"/>
        <end position="140"/>
    </location>
</feature>
<dbReference type="PROSITE" id="PS50850">
    <property type="entry name" value="MFS"/>
    <property type="match status" value="1"/>
</dbReference>
<feature type="compositionally biased region" description="Polar residues" evidence="7">
    <location>
        <begin position="420"/>
        <end position="430"/>
    </location>
</feature>
<evidence type="ECO:0000256" key="4">
    <source>
        <dbReference type="ARBA" id="ARBA00022692"/>
    </source>
</evidence>
<feature type="transmembrane region" description="Helical" evidence="8">
    <location>
        <begin position="290"/>
        <end position="312"/>
    </location>
</feature>
<feature type="transmembrane region" description="Helical" evidence="8">
    <location>
        <begin position="318"/>
        <end position="337"/>
    </location>
</feature>
<feature type="transmembrane region" description="Helical" evidence="8">
    <location>
        <begin position="180"/>
        <end position="197"/>
    </location>
</feature>
<dbReference type="GO" id="GO:0005886">
    <property type="term" value="C:plasma membrane"/>
    <property type="evidence" value="ECO:0007669"/>
    <property type="project" value="UniProtKB-SubCell"/>
</dbReference>
<keyword evidence="5 8" id="KW-1133">Transmembrane helix</keyword>
<dbReference type="InterPro" id="IPR050171">
    <property type="entry name" value="MFS_Transporters"/>
</dbReference>
<keyword evidence="6 8" id="KW-0472">Membrane</keyword>
<feature type="transmembrane region" description="Helical" evidence="8">
    <location>
        <begin position="152"/>
        <end position="174"/>
    </location>
</feature>
<feature type="region of interest" description="Disordered" evidence="7">
    <location>
        <begin position="402"/>
        <end position="430"/>
    </location>
</feature>
<feature type="transmembrane region" description="Helical" evidence="8">
    <location>
        <begin position="258"/>
        <end position="278"/>
    </location>
</feature>
<dbReference type="Proteomes" id="UP000295217">
    <property type="component" value="Unassembled WGS sequence"/>
</dbReference>
<name>A0A4R4ZZX6_9ACTN</name>
<keyword evidence="3" id="KW-1003">Cell membrane</keyword>
<evidence type="ECO:0000256" key="8">
    <source>
        <dbReference type="SAM" id="Phobius"/>
    </source>
</evidence>
<evidence type="ECO:0000256" key="1">
    <source>
        <dbReference type="ARBA" id="ARBA00004651"/>
    </source>
</evidence>
<evidence type="ECO:0000256" key="6">
    <source>
        <dbReference type="ARBA" id="ARBA00023136"/>
    </source>
</evidence>
<gene>
    <name evidence="10" type="ORF">E1262_26720</name>
</gene>
<dbReference type="InterPro" id="IPR020846">
    <property type="entry name" value="MFS_dom"/>
</dbReference>
<feature type="transmembrane region" description="Helical" evidence="8">
    <location>
        <begin position="59"/>
        <end position="82"/>
    </location>
</feature>
<dbReference type="PANTHER" id="PTHR23517">
    <property type="entry name" value="RESISTANCE PROTEIN MDTM, PUTATIVE-RELATED-RELATED"/>
    <property type="match status" value="1"/>
</dbReference>
<dbReference type="Pfam" id="PF07690">
    <property type="entry name" value="MFS_1"/>
    <property type="match status" value="1"/>
</dbReference>
<organism evidence="10 11">
    <name type="scientific">Jiangella aurantiaca</name>
    <dbReference type="NCBI Taxonomy" id="2530373"/>
    <lineage>
        <taxon>Bacteria</taxon>
        <taxon>Bacillati</taxon>
        <taxon>Actinomycetota</taxon>
        <taxon>Actinomycetes</taxon>
        <taxon>Jiangellales</taxon>
        <taxon>Jiangellaceae</taxon>
        <taxon>Jiangella</taxon>
    </lineage>
</organism>
<feature type="transmembrane region" description="Helical" evidence="8">
    <location>
        <begin position="21"/>
        <end position="39"/>
    </location>
</feature>
<keyword evidence="4 8" id="KW-0812">Transmembrane</keyword>
<feature type="transmembrane region" description="Helical" evidence="8">
    <location>
        <begin position="349"/>
        <end position="371"/>
    </location>
</feature>
<evidence type="ECO:0000256" key="2">
    <source>
        <dbReference type="ARBA" id="ARBA00022448"/>
    </source>
</evidence>
<evidence type="ECO:0000256" key="3">
    <source>
        <dbReference type="ARBA" id="ARBA00022475"/>
    </source>
</evidence>
<dbReference type="EMBL" id="SMLB01000059">
    <property type="protein sequence ID" value="TDD64951.1"/>
    <property type="molecule type" value="Genomic_DNA"/>
</dbReference>
<sequence>MTTYSTVTSVATGVRGLSTRLGLGLPHLVWALAATYFVSRAGGLVQSFLVLYLTQEQQLSPATAAAVVAAVGIGVIGSQLLGGWLGDRIGRRHTMLVGFLGTTVALVALGSADAMPAIWAAAVGVGLTAELFYPAGSAAVADLPSQQRVRAFGLLFWAANLGFSIATVTAGILAQHGYGLLFWINASASVVAALIVWRRVPETRPPESKQTRRPLLPVLLCDRLMLAMMVIYLVYFTLFLQTFTTLPLVMTADGHSPATYGVVLAVNGLAIVVAQPLAVRLLASRDRSTVLAASMLLVGAGVGLGAAVHSAAGYAGSVLAWTLGEIGIAVMFGATFADLAPADLRGRYMGVASTMWSIGAVLGPVAGTVLLDHAGRTALGVLGALTGIALFAAQQALGPALRRRTTAPGERRLSARCGQSHPTQPTYANA</sequence>
<protein>
    <submittedName>
        <fullName evidence="10">MFS transporter</fullName>
    </submittedName>
</protein>
<evidence type="ECO:0000256" key="5">
    <source>
        <dbReference type="ARBA" id="ARBA00022989"/>
    </source>
</evidence>
<dbReference type="PANTHER" id="PTHR23517:SF2">
    <property type="entry name" value="MULTIDRUG RESISTANCE PROTEIN MDTH"/>
    <property type="match status" value="1"/>
</dbReference>
<feature type="transmembrane region" description="Helical" evidence="8">
    <location>
        <begin position="377"/>
        <end position="397"/>
    </location>
</feature>
<dbReference type="OrthoDB" id="5379144at2"/>
<keyword evidence="11" id="KW-1185">Reference proteome</keyword>
<feature type="transmembrane region" description="Helical" evidence="8">
    <location>
        <begin position="218"/>
        <end position="238"/>
    </location>
</feature>
<comment type="subcellular location">
    <subcellularLocation>
        <location evidence="1">Cell membrane</location>
        <topology evidence="1">Multi-pass membrane protein</topology>
    </subcellularLocation>
</comment>
<keyword evidence="2" id="KW-0813">Transport</keyword>
<dbReference type="SUPFAM" id="SSF103473">
    <property type="entry name" value="MFS general substrate transporter"/>
    <property type="match status" value="1"/>
</dbReference>
<dbReference type="RefSeq" id="WP_132107398.1">
    <property type="nucleotide sequence ID" value="NZ_SMLB01000059.1"/>
</dbReference>
<dbReference type="AlphaFoldDB" id="A0A4R4ZZX6"/>
<proteinExistence type="predicted"/>
<dbReference type="InterPro" id="IPR036259">
    <property type="entry name" value="MFS_trans_sf"/>
</dbReference>
<evidence type="ECO:0000256" key="7">
    <source>
        <dbReference type="SAM" id="MobiDB-lite"/>
    </source>
</evidence>
<evidence type="ECO:0000313" key="11">
    <source>
        <dbReference type="Proteomes" id="UP000295217"/>
    </source>
</evidence>
<accession>A0A4R4ZZX6</accession>
<feature type="transmembrane region" description="Helical" evidence="8">
    <location>
        <begin position="94"/>
        <end position="112"/>
    </location>
</feature>
<reference evidence="10 11" key="1">
    <citation type="submission" date="2019-02" db="EMBL/GenBank/DDBJ databases">
        <title>Draft genome sequences of novel Actinobacteria.</title>
        <authorList>
            <person name="Sahin N."/>
            <person name="Ay H."/>
            <person name="Saygin H."/>
        </authorList>
    </citation>
    <scope>NUCLEOTIDE SEQUENCE [LARGE SCALE GENOMIC DNA]</scope>
    <source>
        <strain evidence="10 11">8K307</strain>
    </source>
</reference>
<dbReference type="Gene3D" id="1.20.1250.20">
    <property type="entry name" value="MFS general substrate transporter like domains"/>
    <property type="match status" value="1"/>
</dbReference>